<reference evidence="1" key="1">
    <citation type="journal article" date="2023" name="G3 (Bethesda)">
        <title>A reference genome for the long-term kleptoplast-retaining sea slug Elysia crispata morphotype clarki.</title>
        <authorList>
            <person name="Eastman K.E."/>
            <person name="Pendleton A.L."/>
            <person name="Shaikh M.A."/>
            <person name="Suttiyut T."/>
            <person name="Ogas R."/>
            <person name="Tomko P."/>
            <person name="Gavelis G."/>
            <person name="Widhalm J.R."/>
            <person name="Wisecaver J.H."/>
        </authorList>
    </citation>
    <scope>NUCLEOTIDE SEQUENCE</scope>
    <source>
        <strain evidence="1">ECLA1</strain>
    </source>
</reference>
<evidence type="ECO:0000313" key="1">
    <source>
        <dbReference type="EMBL" id="KAK3799065.1"/>
    </source>
</evidence>
<proteinExistence type="predicted"/>
<dbReference type="AlphaFoldDB" id="A0AAE1EA33"/>
<gene>
    <name evidence="1" type="ORF">RRG08_051348</name>
</gene>
<dbReference type="Proteomes" id="UP001283361">
    <property type="component" value="Unassembled WGS sequence"/>
</dbReference>
<keyword evidence="2" id="KW-1185">Reference proteome</keyword>
<name>A0AAE1EA33_9GAST</name>
<sequence>MDDFHTIINTLIMFYFCVPEECNLRNAANPLEISIVSRQPLAISGLTMSKPRGHHCPRDSCPSGFGYSNCVMLAVASELRLENHQKI</sequence>
<protein>
    <submittedName>
        <fullName evidence="1">Uncharacterized protein</fullName>
    </submittedName>
</protein>
<organism evidence="1 2">
    <name type="scientific">Elysia crispata</name>
    <name type="common">lettuce slug</name>
    <dbReference type="NCBI Taxonomy" id="231223"/>
    <lineage>
        <taxon>Eukaryota</taxon>
        <taxon>Metazoa</taxon>
        <taxon>Spiralia</taxon>
        <taxon>Lophotrochozoa</taxon>
        <taxon>Mollusca</taxon>
        <taxon>Gastropoda</taxon>
        <taxon>Heterobranchia</taxon>
        <taxon>Euthyneura</taxon>
        <taxon>Panpulmonata</taxon>
        <taxon>Sacoglossa</taxon>
        <taxon>Placobranchoidea</taxon>
        <taxon>Plakobranchidae</taxon>
        <taxon>Elysia</taxon>
    </lineage>
</organism>
<dbReference type="EMBL" id="JAWDGP010000593">
    <property type="protein sequence ID" value="KAK3799065.1"/>
    <property type="molecule type" value="Genomic_DNA"/>
</dbReference>
<evidence type="ECO:0000313" key="2">
    <source>
        <dbReference type="Proteomes" id="UP001283361"/>
    </source>
</evidence>
<comment type="caution">
    <text evidence="1">The sequence shown here is derived from an EMBL/GenBank/DDBJ whole genome shotgun (WGS) entry which is preliminary data.</text>
</comment>
<accession>A0AAE1EA33</accession>